<dbReference type="Proteomes" id="UP000686327">
    <property type="component" value="Unassembled WGS sequence"/>
</dbReference>
<reference evidence="2" key="1">
    <citation type="submission" date="2023-07" db="EMBL/GenBank/DDBJ databases">
        <title>Cedecea davisae an AmpC producer and its therapeutic implications.</title>
        <authorList>
            <person name="Notter J."/>
        </authorList>
    </citation>
    <scope>NUCLEOTIDE SEQUENCE [LARGE SCALE GENOMIC DNA]</scope>
    <source>
        <strain evidence="2">1</strain>
    </source>
</reference>
<dbReference type="InterPro" id="IPR013388">
    <property type="entry name" value="T3SS_OrgA/MxiK"/>
</dbReference>
<dbReference type="Pfam" id="PF09482">
    <property type="entry name" value="OrgA_MxiK"/>
    <property type="match status" value="1"/>
</dbReference>
<comment type="caution">
    <text evidence="1">The sequence shown here is derived from an EMBL/GenBank/DDBJ whole genome shotgun (WGS) entry which is preliminary data.</text>
</comment>
<evidence type="ECO:0000313" key="2">
    <source>
        <dbReference type="Proteomes" id="UP000686327"/>
    </source>
</evidence>
<dbReference type="EMBL" id="JAGRYU010000002">
    <property type="protein sequence ID" value="MBU4680521.1"/>
    <property type="molecule type" value="Genomic_DNA"/>
</dbReference>
<protein>
    <submittedName>
        <fullName evidence="1">Uncharacterized protein</fullName>
    </submittedName>
</protein>
<evidence type="ECO:0000313" key="1">
    <source>
        <dbReference type="EMBL" id="MBU4680521.1"/>
    </source>
</evidence>
<gene>
    <name evidence="1" type="ORF">KC222_00650</name>
</gene>
<name>A0ABS6DCG0_9ENTR</name>
<proteinExistence type="predicted"/>
<organism evidence="1 2">
    <name type="scientific">Cedecea davisae</name>
    <dbReference type="NCBI Taxonomy" id="158484"/>
    <lineage>
        <taxon>Bacteria</taxon>
        <taxon>Pseudomonadati</taxon>
        <taxon>Pseudomonadota</taxon>
        <taxon>Gammaproteobacteria</taxon>
        <taxon>Enterobacterales</taxon>
        <taxon>Enterobacteriaceae</taxon>
        <taxon>Cedecea</taxon>
    </lineage>
</organism>
<sequence>MNADVRSIIYDPVSWIHPTRFLLPIKLASARCRSVLNDIIIYQYRLSTQVIDLANNKENYLANHWGVLGKAAFMAVCHRYRSSLAYNGLMLRLDPVTLQFTQSELTASRDEVRGEITFDNLNYLACKELMAFSSTVSLAMKERIPLLFPEVVSEGNKHILSTSPADNEILIRMAIQHAKRNS</sequence>
<keyword evidence="2" id="KW-1185">Reference proteome</keyword>
<accession>A0ABS6DCG0</accession>
<dbReference type="RefSeq" id="WP_216374228.1">
    <property type="nucleotide sequence ID" value="NZ_JAGRYT010000001.1"/>
</dbReference>